<dbReference type="Pfam" id="PF08335">
    <property type="entry name" value="GlnD_UR_UTase"/>
    <property type="match status" value="2"/>
</dbReference>
<dbReference type="SUPFAM" id="SSF81593">
    <property type="entry name" value="Nucleotidyltransferase substrate binding subunit/domain"/>
    <property type="match status" value="2"/>
</dbReference>
<keyword evidence="4" id="KW-0067">ATP-binding</keyword>
<dbReference type="GO" id="GO:0047388">
    <property type="term" value="F:[glutamine synthetase]-adenylyl-L-tyrosine phosphorylase activity"/>
    <property type="evidence" value="ECO:0007669"/>
    <property type="project" value="UniProtKB-EC"/>
</dbReference>
<evidence type="ECO:0000256" key="4">
    <source>
        <dbReference type="ARBA" id="ARBA00022840"/>
    </source>
</evidence>
<dbReference type="Gene3D" id="1.20.120.330">
    <property type="entry name" value="Nucleotidyltransferases domain 2"/>
    <property type="match status" value="2"/>
</dbReference>
<feature type="domain" description="PII-uridylyltransferase/Glutamine-synthetase adenylyltransferase" evidence="8">
    <location>
        <begin position="350"/>
        <end position="489"/>
    </location>
</feature>
<evidence type="ECO:0000259" key="7">
    <source>
        <dbReference type="Pfam" id="PF03710"/>
    </source>
</evidence>
<dbReference type="Pfam" id="PF03710">
    <property type="entry name" value="GlnE"/>
    <property type="match status" value="2"/>
</dbReference>
<dbReference type="AlphaFoldDB" id="A0A9D2KGX4"/>
<dbReference type="EC" id="2.7.7.42" evidence="9"/>
<dbReference type="PANTHER" id="PTHR30621">
    <property type="entry name" value="GLUTAMINE SYNTHETASE ADENYLYLTRANSFERASE"/>
    <property type="match status" value="1"/>
</dbReference>
<keyword evidence="1 9" id="KW-0808">Transferase</keyword>
<evidence type="ECO:0000259" key="8">
    <source>
        <dbReference type="Pfam" id="PF08335"/>
    </source>
</evidence>
<dbReference type="Proteomes" id="UP000824220">
    <property type="component" value="Unassembled WGS sequence"/>
</dbReference>
<keyword evidence="5" id="KW-0460">Magnesium</keyword>
<dbReference type="Gene3D" id="3.30.460.10">
    <property type="entry name" value="Beta Polymerase, domain 2"/>
    <property type="match status" value="2"/>
</dbReference>
<keyword evidence="2 9" id="KW-0548">Nucleotidyltransferase</keyword>
<feature type="domain" description="Glutamate-ammonia ligase adenylyltransferase repeated" evidence="7">
    <location>
        <begin position="82"/>
        <end position="325"/>
    </location>
</feature>
<name>A0A9D2KGX4_9MICO</name>
<evidence type="ECO:0000256" key="6">
    <source>
        <dbReference type="ARBA" id="ARBA00023268"/>
    </source>
</evidence>
<dbReference type="GO" id="GO:0005524">
    <property type="term" value="F:ATP binding"/>
    <property type="evidence" value="ECO:0007669"/>
    <property type="project" value="UniProtKB-KW"/>
</dbReference>
<dbReference type="InterPro" id="IPR013546">
    <property type="entry name" value="PII_UdlTrfase/GS_AdlTrfase"/>
</dbReference>
<dbReference type="GO" id="GO:0000820">
    <property type="term" value="P:regulation of glutamine family amino acid metabolic process"/>
    <property type="evidence" value="ECO:0007669"/>
    <property type="project" value="TreeGrafter"/>
</dbReference>
<dbReference type="CDD" id="cd05401">
    <property type="entry name" value="NT_GlnE_GlnD_like"/>
    <property type="match status" value="2"/>
</dbReference>
<dbReference type="InterPro" id="IPR005190">
    <property type="entry name" value="GlnE_rpt_dom"/>
</dbReference>
<evidence type="ECO:0000256" key="1">
    <source>
        <dbReference type="ARBA" id="ARBA00022679"/>
    </source>
</evidence>
<proteinExistence type="predicted"/>
<evidence type="ECO:0000256" key="2">
    <source>
        <dbReference type="ARBA" id="ARBA00022695"/>
    </source>
</evidence>
<evidence type="ECO:0000256" key="3">
    <source>
        <dbReference type="ARBA" id="ARBA00022741"/>
    </source>
</evidence>
<dbReference type="EC" id="2.7.7.89" evidence="9"/>
<reference evidence="9" key="1">
    <citation type="journal article" date="2021" name="PeerJ">
        <title>Extensive microbial diversity within the chicken gut microbiome revealed by metagenomics and culture.</title>
        <authorList>
            <person name="Gilroy R."/>
            <person name="Ravi A."/>
            <person name="Getino M."/>
            <person name="Pursley I."/>
            <person name="Horton D.L."/>
            <person name="Alikhan N.F."/>
            <person name="Baker D."/>
            <person name="Gharbi K."/>
            <person name="Hall N."/>
            <person name="Watson M."/>
            <person name="Adriaenssens E.M."/>
            <person name="Foster-Nyarko E."/>
            <person name="Jarju S."/>
            <person name="Secka A."/>
            <person name="Antonio M."/>
            <person name="Oren A."/>
            <person name="Chaudhuri R.R."/>
            <person name="La Ragione R."/>
            <person name="Hildebrand F."/>
            <person name="Pallen M.J."/>
        </authorList>
    </citation>
    <scope>NUCLEOTIDE SEQUENCE</scope>
    <source>
        <strain evidence="9">ChiHjej8B7-3636</strain>
    </source>
</reference>
<dbReference type="InterPro" id="IPR043519">
    <property type="entry name" value="NT_sf"/>
</dbReference>
<feature type="domain" description="PII-uridylyltransferase/Glutamine-synthetase adenylyltransferase" evidence="8">
    <location>
        <begin position="870"/>
        <end position="996"/>
    </location>
</feature>
<protein>
    <submittedName>
        <fullName evidence="9">Bifunctional [glutamine synthetase] adenylyltransferase/[glutamine synthetase]-adenylyl-L-tyrosine phosphorylase</fullName>
        <ecNumber evidence="9">2.7.7.42</ecNumber>
        <ecNumber evidence="9">2.7.7.89</ecNumber>
    </submittedName>
</protein>
<keyword evidence="3" id="KW-0547">Nucleotide-binding</keyword>
<evidence type="ECO:0000313" key="10">
    <source>
        <dbReference type="Proteomes" id="UP000824220"/>
    </source>
</evidence>
<dbReference type="NCBIfam" id="NF010707">
    <property type="entry name" value="PRK14109.1"/>
    <property type="match status" value="1"/>
</dbReference>
<organism evidence="9 10">
    <name type="scientific">Candidatus Microbacterium stercoravium</name>
    <dbReference type="NCBI Taxonomy" id="2838697"/>
    <lineage>
        <taxon>Bacteria</taxon>
        <taxon>Bacillati</taxon>
        <taxon>Actinomycetota</taxon>
        <taxon>Actinomycetes</taxon>
        <taxon>Micrococcales</taxon>
        <taxon>Microbacteriaceae</taxon>
        <taxon>Microbacterium</taxon>
    </lineage>
</organism>
<dbReference type="EMBL" id="DXAM01000089">
    <property type="protein sequence ID" value="HJA04455.1"/>
    <property type="molecule type" value="Genomic_DNA"/>
</dbReference>
<comment type="caution">
    <text evidence="9">The sequence shown here is derived from an EMBL/GenBank/DDBJ whole genome shotgun (WGS) entry which is preliminary data.</text>
</comment>
<gene>
    <name evidence="9" type="ORF">H9800_06290</name>
</gene>
<accession>A0A9D2KGX4</accession>
<feature type="domain" description="Glutamate-ammonia ligase adenylyltransferase repeated" evidence="7">
    <location>
        <begin position="602"/>
        <end position="829"/>
    </location>
</feature>
<dbReference type="InterPro" id="IPR023057">
    <property type="entry name" value="GlnE"/>
</dbReference>
<dbReference type="GO" id="GO:0008882">
    <property type="term" value="F:[glutamate-ammonia-ligase] adenylyltransferase activity"/>
    <property type="evidence" value="ECO:0007669"/>
    <property type="project" value="UniProtKB-EC"/>
</dbReference>
<evidence type="ECO:0000256" key="5">
    <source>
        <dbReference type="ARBA" id="ARBA00022842"/>
    </source>
</evidence>
<reference evidence="9" key="2">
    <citation type="submission" date="2021-04" db="EMBL/GenBank/DDBJ databases">
        <authorList>
            <person name="Gilroy R."/>
        </authorList>
    </citation>
    <scope>NUCLEOTIDE SEQUENCE</scope>
    <source>
        <strain evidence="9">ChiHjej8B7-3636</strain>
    </source>
</reference>
<evidence type="ECO:0000313" key="9">
    <source>
        <dbReference type="EMBL" id="HJA04455.1"/>
    </source>
</evidence>
<sequence length="1000" mass="110621">MAGGRVSTRSRLAGAGFTDIEAATAALDELQAVTGIDRDGLISGGARSADPDAAVRAVLDAARRDPDTVRRVLSDARGSRLLWRVVGASAGFGEFFLRCPAALGDLVDAKTALPSLDGMTQRLLASVGATDGRAGETGSDAWNALRIAYRRELLRIAAFDLSAADPVEVVRAVSSALSDAAAAALEASLCVARAMLADQFSDEQIAATRLAIIGMGKAGARELNYVSDVDVIFVAGAEPGAEISEQQMIEIATRLAKHTMRGLSEFETEPPLWEVDANLRPEGKRGALVRTLDSHLAYYDRWADLWEFQALLKAREMAGDLDLGREYVERTRPLVWASSEREGFVDGVQAMRKRVSDNIPPEETRRQLKLGPGGLRDVEFTVQLLQLVHGRGDEAVRASGTLDALDALVEGGYIGRDDAASFGTDYRILRLLEHRIQLQHLRRTHLMPLEEDERRVLARATGMFDLSAEVAGGLASDVTATWERVRHEVRDIHVRLFYRPLLSAVASTEYDARSLTGGEAHDRLAAIGFRDPRGALSHIAALTRGVSRKTTVQRTLLPVMLRWFSEGVDPDYGLVAYRRISERLGDSPWFLRMLRDSTGAAESLTMLLSGSRYAGELMEWIPESVAWLDSDEQLRPRAYEVLRHEANAVLKRRAALPEAARRIREIRRRELLRTAMGSMTGALTIKDVTTSLTAITDVTIRSLLHAVRREVVPDEHQDMQFAVIGMGRYGGAEIGFGSDADVLFIYRPGSVEPQTAEQLARKIVAALREHSDDARVPLELDAELRPEGRKGPIVRTLDAYRTYYAKWSVSWEAQALLRARPVAGDEELLEDTMAMVDDVRYPEVASDSDVREIKRIKARVESERMPGGVDPARHLKLGPGALADVEWLVQLMQMKYAHAIPDLRTPRTLHALQAAYEHELLDEQDARQLGAAWRLATRLRSANTLLTGATSDMLPTDYRALDGISRILEHSPGSARDLEEEWLRVARRARRTYEDVFYDL</sequence>
<dbReference type="PANTHER" id="PTHR30621:SF0">
    <property type="entry name" value="BIFUNCTIONAL GLUTAMINE SYNTHETASE ADENYLYLTRANSFERASE_ADENYLYL-REMOVING ENZYME"/>
    <property type="match status" value="1"/>
</dbReference>
<keyword evidence="6" id="KW-0511">Multifunctional enzyme</keyword>
<dbReference type="SUPFAM" id="SSF81301">
    <property type="entry name" value="Nucleotidyltransferase"/>
    <property type="match status" value="2"/>
</dbReference>
<dbReference type="GO" id="GO:0005829">
    <property type="term" value="C:cytosol"/>
    <property type="evidence" value="ECO:0007669"/>
    <property type="project" value="TreeGrafter"/>
</dbReference>